<keyword evidence="1" id="KW-0472">Membrane</keyword>
<keyword evidence="2" id="KW-0808">Transferase</keyword>
<dbReference type="Gene3D" id="1.10.287.130">
    <property type="match status" value="1"/>
</dbReference>
<dbReference type="SUPFAM" id="SSF47384">
    <property type="entry name" value="Homodimeric domain of signal transducing histidine kinase"/>
    <property type="match status" value="1"/>
</dbReference>
<keyword evidence="1" id="KW-1133">Transmembrane helix</keyword>
<dbReference type="AlphaFoldDB" id="Q0C3K1"/>
<feature type="transmembrane region" description="Helical" evidence="1">
    <location>
        <begin position="94"/>
        <end position="117"/>
    </location>
</feature>
<proteinExistence type="predicted"/>
<organism evidence="2 3">
    <name type="scientific">Hyphomonas neptunium (strain ATCC 15444)</name>
    <dbReference type="NCBI Taxonomy" id="228405"/>
    <lineage>
        <taxon>Bacteria</taxon>
        <taxon>Pseudomonadati</taxon>
        <taxon>Pseudomonadota</taxon>
        <taxon>Alphaproteobacteria</taxon>
        <taxon>Hyphomonadales</taxon>
        <taxon>Hyphomonadaceae</taxon>
        <taxon>Hyphomonas</taxon>
    </lineage>
</organism>
<keyword evidence="2" id="KW-0418">Kinase</keyword>
<dbReference type="HOGENOM" id="CLU_446742_0_0_5"/>
<gene>
    <name evidence="2" type="ordered locus">HNE_0967</name>
</gene>
<reference evidence="2 3" key="1">
    <citation type="journal article" date="2006" name="J. Bacteriol.">
        <title>Comparative genomic evidence for a close relationship between the dimorphic prosthecate bacteria Hyphomonas neptunium and Caulobacter crescentus.</title>
        <authorList>
            <person name="Badger J.H."/>
            <person name="Hoover T.R."/>
            <person name="Brun Y.V."/>
            <person name="Weiner R.M."/>
            <person name="Laub M.T."/>
            <person name="Alexandre G."/>
            <person name="Mrazek J."/>
            <person name="Ren Q."/>
            <person name="Paulsen I.T."/>
            <person name="Nelson K.E."/>
            <person name="Khouri H.M."/>
            <person name="Radune D."/>
            <person name="Sosa J."/>
            <person name="Dodson R.J."/>
            <person name="Sullivan S.A."/>
            <person name="Rosovitz M.J."/>
            <person name="Madupu R."/>
            <person name="Brinkac L.M."/>
            <person name="Durkin A.S."/>
            <person name="Daugherty S.C."/>
            <person name="Kothari S.P."/>
            <person name="Giglio M.G."/>
            <person name="Zhou L."/>
            <person name="Haft D.H."/>
            <person name="Selengut J.D."/>
            <person name="Davidsen T.M."/>
            <person name="Yang Q."/>
            <person name="Zafar N."/>
            <person name="Ward N.L."/>
        </authorList>
    </citation>
    <scope>NUCLEOTIDE SEQUENCE [LARGE SCALE GENOMIC DNA]</scope>
    <source>
        <strain evidence="2 3">ATCC 15444</strain>
    </source>
</reference>
<feature type="transmembrane region" description="Helical" evidence="1">
    <location>
        <begin position="123"/>
        <end position="142"/>
    </location>
</feature>
<name>Q0C3K1_HYPNA</name>
<dbReference type="Proteomes" id="UP000001959">
    <property type="component" value="Chromosome"/>
</dbReference>
<evidence type="ECO:0000313" key="2">
    <source>
        <dbReference type="EMBL" id="ABI76683.1"/>
    </source>
</evidence>
<feature type="transmembrane region" description="Helical" evidence="1">
    <location>
        <begin position="190"/>
        <end position="210"/>
    </location>
</feature>
<dbReference type="KEGG" id="hne:HNE_0967"/>
<keyword evidence="3" id="KW-1185">Reference proteome</keyword>
<feature type="transmembrane region" description="Helical" evidence="1">
    <location>
        <begin position="163"/>
        <end position="184"/>
    </location>
</feature>
<dbReference type="GO" id="GO:0000155">
    <property type="term" value="F:phosphorelay sensor kinase activity"/>
    <property type="evidence" value="ECO:0007669"/>
    <property type="project" value="InterPro"/>
</dbReference>
<protein>
    <submittedName>
        <fullName evidence="2">Histidine kinase A (Phosphoacceptor) domain protein</fullName>
    </submittedName>
</protein>
<evidence type="ECO:0000256" key="1">
    <source>
        <dbReference type="SAM" id="Phobius"/>
    </source>
</evidence>
<evidence type="ECO:0000313" key="3">
    <source>
        <dbReference type="Proteomes" id="UP000001959"/>
    </source>
</evidence>
<dbReference type="InterPro" id="IPR036097">
    <property type="entry name" value="HisK_dim/P_sf"/>
</dbReference>
<dbReference type="EMBL" id="CP000158">
    <property type="protein sequence ID" value="ABI76683.1"/>
    <property type="molecule type" value="Genomic_DNA"/>
</dbReference>
<accession>Q0C3K1</accession>
<keyword evidence="1" id="KW-0812">Transmembrane</keyword>
<sequence>MSLRYWVSVRPAGPAPTIAREVRFVGLIESYSLVNATVKVTRFGKNPSSSCPVSNGRMKMSIGLSDVVLFPIVGVGRFKRRETPDIPAYMHHRLVSLLTVMGFINLVNSAAVVFTLFGTTNTALLFGWMIPIWVFAISQIAWSRSRWDRSPTRPVRGRFLRKAEVATGVVGAWWGLCVMLAPVGDVGLKVSMFAIVFGMCAGVVAVVSPVANVAARFLLGAATTATIGFFLAPVGLPATIVMLGLVLTLASAFASLNAYRNLLMEMEAKRLAAQNHEQLLDAVTAIPEAFAIYDAAGNVIIQNAVHQRWFPKGMEKTDFRPGTEMQKVADVGGVMRSCVPTSSGGRVIIHTDVSKMEELRQEADESRRDAEEARLAVERFVGSVTRELRLPLRTLRTIASRFETRSQIPFDDNEVRLSSDKMVSFADQALSLVDEVLSITQGGDSIVDGADVSLKSTLAQVITQKHSAITTLGVDIDEPSGQDAMIDSAKAARVLSRVFSAVLLELGQVCRGGGSLRVRCGVRGEQGWVSVEAAKLANGKMQSELTEDYLAESSENRLVWRALMQTIGGQIEMREARNGSIVYILKFNTNATSTKLGDAEALARPHSGRAA</sequence>